<reference evidence="4" key="1">
    <citation type="journal article" date="2019" name="Int. J. Syst. Evol. Microbiol.">
        <title>The Global Catalogue of Microorganisms (GCM) 10K type strain sequencing project: providing services to taxonomists for standard genome sequencing and annotation.</title>
        <authorList>
            <consortium name="The Broad Institute Genomics Platform"/>
            <consortium name="The Broad Institute Genome Sequencing Center for Infectious Disease"/>
            <person name="Wu L."/>
            <person name="Ma J."/>
        </authorList>
    </citation>
    <scope>NUCLEOTIDE SEQUENCE [LARGE SCALE GENOMIC DNA]</scope>
    <source>
        <strain evidence="4">CCM 8930</strain>
    </source>
</reference>
<protein>
    <recommendedName>
        <fullName evidence="5">DUF2334 domain-containing protein</fullName>
    </recommendedName>
</protein>
<sequence>MKRVKLWLLAVISLVSFSCVSMLTVQAASTPRVLFVYDSQNVADNDQQKIAAIQRLLTAAQVRVTTTAAADYHAGTLTKYQGVITMINWPQTTINNQAFNRDQRRFKGSRLHIGQNLTAMEATALGGQRVKLYHQQLTLQNQSAKIHQLLPFSETMTTLTQLPAKARTFGWLKAQSVDQRLYPYGTLVGNQGYLPYFSTGGYSFILAAQLIGQLFGQTGHYQPLLTITKVTPYSNLTVLNQLSKRLYQAGIPFAVSTTTVGDNAHFKAYQRFVKVLRLIENRGGVIFLKTPVVGGVTVSSGPGLDRLMTAYLIQFAQNQVFPVGISTSAYWNQDQVYRDNALTKANQILWLPDPATPVYAKQDNQARTFDRSIYGLPASSLATVKQGSDLGKLGLDFPIPTAVTMTMPNSERSLHDLIRRLKRLNYQWFNPALADTKTEITSGTASFGYQQGTYFLNGHPTTINTSATKLKTLAKVKPEEIWVNRFFKAQGKFLLVFFLLAFAVFVGFILLGRRVYLNMFKNKSGGKSK</sequence>
<evidence type="ECO:0000313" key="3">
    <source>
        <dbReference type="EMBL" id="MFC6201378.1"/>
    </source>
</evidence>
<dbReference type="Proteomes" id="UP001596171">
    <property type="component" value="Unassembled WGS sequence"/>
</dbReference>
<accession>A0ABW1SJA9</accession>
<keyword evidence="2" id="KW-0732">Signal</keyword>
<evidence type="ECO:0000256" key="1">
    <source>
        <dbReference type="SAM" id="Phobius"/>
    </source>
</evidence>
<keyword evidence="1" id="KW-0812">Transmembrane</keyword>
<feature type="chain" id="PRO_5047343543" description="DUF2334 domain-containing protein" evidence="2">
    <location>
        <begin position="28"/>
        <end position="529"/>
    </location>
</feature>
<keyword evidence="1" id="KW-1133">Transmembrane helix</keyword>
<name>A0ABW1SJA9_9LACO</name>
<evidence type="ECO:0000313" key="4">
    <source>
        <dbReference type="Proteomes" id="UP001596171"/>
    </source>
</evidence>
<feature type="signal peptide" evidence="2">
    <location>
        <begin position="1"/>
        <end position="27"/>
    </location>
</feature>
<dbReference type="EMBL" id="JBHSSE010000011">
    <property type="protein sequence ID" value="MFC6201378.1"/>
    <property type="molecule type" value="Genomic_DNA"/>
</dbReference>
<evidence type="ECO:0008006" key="5">
    <source>
        <dbReference type="Google" id="ProtNLM"/>
    </source>
</evidence>
<comment type="caution">
    <text evidence="3">The sequence shown here is derived from an EMBL/GenBank/DDBJ whole genome shotgun (WGS) entry which is preliminary data.</text>
</comment>
<keyword evidence="1" id="KW-0472">Membrane</keyword>
<keyword evidence="4" id="KW-1185">Reference proteome</keyword>
<feature type="transmembrane region" description="Helical" evidence="1">
    <location>
        <begin position="493"/>
        <end position="511"/>
    </location>
</feature>
<proteinExistence type="predicted"/>
<dbReference type="PROSITE" id="PS51257">
    <property type="entry name" value="PROKAR_LIPOPROTEIN"/>
    <property type="match status" value="1"/>
</dbReference>
<organism evidence="3 4">
    <name type="scientific">Lactiplantibacillus nangangensis</name>
    <dbReference type="NCBI Taxonomy" id="2559917"/>
    <lineage>
        <taxon>Bacteria</taxon>
        <taxon>Bacillati</taxon>
        <taxon>Bacillota</taxon>
        <taxon>Bacilli</taxon>
        <taxon>Lactobacillales</taxon>
        <taxon>Lactobacillaceae</taxon>
        <taxon>Lactiplantibacillus</taxon>
    </lineage>
</organism>
<dbReference type="RefSeq" id="WP_137615791.1">
    <property type="nucleotide sequence ID" value="NZ_BJDI01000004.1"/>
</dbReference>
<gene>
    <name evidence="3" type="ORF">ACFP1L_05635</name>
</gene>
<evidence type="ECO:0000256" key="2">
    <source>
        <dbReference type="SAM" id="SignalP"/>
    </source>
</evidence>